<dbReference type="Pfam" id="PF00270">
    <property type="entry name" value="DEAD"/>
    <property type="match status" value="1"/>
</dbReference>
<proteinExistence type="predicted"/>
<dbReference type="Pfam" id="PF00271">
    <property type="entry name" value="Helicase_C"/>
    <property type="match status" value="1"/>
</dbReference>
<keyword evidence="4" id="KW-0067">ATP-binding</keyword>
<dbReference type="GO" id="GO:0016787">
    <property type="term" value="F:hydrolase activity"/>
    <property type="evidence" value="ECO:0007669"/>
    <property type="project" value="UniProtKB-KW"/>
</dbReference>
<dbReference type="InterPro" id="IPR050474">
    <property type="entry name" value="Hel308_SKI2-like"/>
</dbReference>
<evidence type="ECO:0000256" key="2">
    <source>
        <dbReference type="ARBA" id="ARBA00022801"/>
    </source>
</evidence>
<accession>A0A9D0YNJ2</accession>
<dbReference type="SMART" id="SM00487">
    <property type="entry name" value="DEXDc"/>
    <property type="match status" value="1"/>
</dbReference>
<dbReference type="EMBL" id="DQVE01000004">
    <property type="protein sequence ID" value="HIP97827.1"/>
    <property type="molecule type" value="Genomic_DNA"/>
</dbReference>
<dbReference type="Gene3D" id="3.40.50.300">
    <property type="entry name" value="P-loop containing nucleotide triphosphate hydrolases"/>
    <property type="match status" value="2"/>
</dbReference>
<dbReference type="PANTHER" id="PTHR47961">
    <property type="entry name" value="DNA POLYMERASE THETA, PUTATIVE (AFU_ORTHOLOGUE AFUA_1G05260)-RELATED"/>
    <property type="match status" value="1"/>
</dbReference>
<organism evidence="7 8">
    <name type="scientific">Aquifex aeolicus</name>
    <dbReference type="NCBI Taxonomy" id="63363"/>
    <lineage>
        <taxon>Bacteria</taxon>
        <taxon>Pseudomonadati</taxon>
        <taxon>Aquificota</taxon>
        <taxon>Aquificia</taxon>
        <taxon>Aquificales</taxon>
        <taxon>Aquificaceae</taxon>
        <taxon>Aquifex</taxon>
    </lineage>
</organism>
<evidence type="ECO:0000256" key="1">
    <source>
        <dbReference type="ARBA" id="ARBA00022741"/>
    </source>
</evidence>
<dbReference type="InterPro" id="IPR027417">
    <property type="entry name" value="P-loop_NTPase"/>
</dbReference>
<dbReference type="InterPro" id="IPR001650">
    <property type="entry name" value="Helicase_C-like"/>
</dbReference>
<dbReference type="SMART" id="SM00490">
    <property type="entry name" value="HELICc"/>
    <property type="match status" value="1"/>
</dbReference>
<evidence type="ECO:0000259" key="5">
    <source>
        <dbReference type="PROSITE" id="PS51192"/>
    </source>
</evidence>
<keyword evidence="1" id="KW-0547">Nucleotide-binding</keyword>
<evidence type="ECO:0000313" key="8">
    <source>
        <dbReference type="Proteomes" id="UP000606463"/>
    </source>
</evidence>
<dbReference type="SUPFAM" id="SSF52540">
    <property type="entry name" value="P-loop containing nucleoside triphosphate hydrolases"/>
    <property type="match status" value="1"/>
</dbReference>
<keyword evidence="3 7" id="KW-0347">Helicase</keyword>
<dbReference type="GO" id="GO:0005524">
    <property type="term" value="F:ATP binding"/>
    <property type="evidence" value="ECO:0007669"/>
    <property type="project" value="UniProtKB-KW"/>
</dbReference>
<sequence length="756" mass="86247">MQLIEVLPNSTFSPEGGEVIYRTSGGFIKREKLLKVEETDLKLPYKFLNPIQTLFYKFYKGGNALVSAPTSAGKTVVAFTFFKNREGRLVYTAPTKSLVSEKAKELKALYGSVDIRTGDVIEEFKPVRSKVVVSTYENLVLALRNGASWTRDLRAVVVDEIHAILGNRGQVVEEIITELLLRDVDILALSATIPGAQKLARWLGAKLFIKSQWRPVPLKREVLPLKEFKEWIPPKELGEIKGDERFALKLLSALFELARPEEKVLVFVPKKNIGWKMLEFANRERLEIANKTAPFEIEREGMEIAFHNADVPKEEREEIEKAFRKGQLNKLIATQTLAYGVNLPADKVVIAVKGFYDRQSRCYKFFPNLLDILQEEGRAGRFGIKDKGYSYILVYGSNLARLKEELETALEGEFKPFLAKEISPSSHRLGEEAFAKLTLFLLVAFLHKGKNYKEFLKRTFSLRELVDHPAVKDAVNWLIENGYADELYRPTSKGLFCLKSGLPPLNFEEFLKRKELPIPLIAKLRPLIYTKRLDGIFPFIKGRNRFKEDMDRVGEILLPCGESCFADNTDQLLFFVFGYTFYYPNISNPPGDFSYLGSDTLHLLRTLLELRKIGEFTESNEILLKIAHCLKYGLTENFSPLGGIKGIGHVRANLLKEFLQTEGVNRLSFTQKVGDIFSEFSPNGLKENLAYLLMELRNLDERRALREANITLSLLKRNSNSLLVDGKILRTFGLFVFGRESLGWKREELLKKVLED</sequence>
<name>A0A9D0YNJ2_AQUAO</name>
<dbReference type="Proteomes" id="UP000606463">
    <property type="component" value="Unassembled WGS sequence"/>
</dbReference>
<feature type="domain" description="Helicase ATP-binding" evidence="5">
    <location>
        <begin position="55"/>
        <end position="211"/>
    </location>
</feature>
<dbReference type="InterPro" id="IPR014001">
    <property type="entry name" value="Helicase_ATP-bd"/>
</dbReference>
<keyword evidence="2" id="KW-0378">Hydrolase</keyword>
<dbReference type="PANTHER" id="PTHR47961:SF8">
    <property type="entry name" value="DEXH-BOX ATP-DEPENDENT RNA HELICASE DEXH15 CHLOROPLASTIC"/>
    <property type="match status" value="1"/>
</dbReference>
<evidence type="ECO:0000256" key="3">
    <source>
        <dbReference type="ARBA" id="ARBA00022806"/>
    </source>
</evidence>
<evidence type="ECO:0000256" key="4">
    <source>
        <dbReference type="ARBA" id="ARBA00022840"/>
    </source>
</evidence>
<protein>
    <submittedName>
        <fullName evidence="7">DEAD/DEAH box helicase</fullName>
    </submittedName>
</protein>
<dbReference type="PROSITE" id="PS51194">
    <property type="entry name" value="HELICASE_CTER"/>
    <property type="match status" value="1"/>
</dbReference>
<evidence type="ECO:0000259" key="6">
    <source>
        <dbReference type="PROSITE" id="PS51194"/>
    </source>
</evidence>
<comment type="caution">
    <text evidence="7">The sequence shown here is derived from an EMBL/GenBank/DDBJ whole genome shotgun (WGS) entry which is preliminary data.</text>
</comment>
<dbReference type="AlphaFoldDB" id="A0A9D0YNJ2"/>
<dbReference type="CDD" id="cd17921">
    <property type="entry name" value="DEXHc_Ski2"/>
    <property type="match status" value="1"/>
</dbReference>
<reference evidence="7" key="1">
    <citation type="journal article" date="2020" name="ISME J.">
        <title>Gammaproteobacteria mediating utilization of methyl-, sulfur- and petroleum organic compounds in deep ocean hydrothermal plumes.</title>
        <authorList>
            <person name="Zhou Z."/>
            <person name="Liu Y."/>
            <person name="Pan J."/>
            <person name="Cron B.R."/>
            <person name="Toner B.M."/>
            <person name="Anantharaman K."/>
            <person name="Breier J.A."/>
            <person name="Dick G.J."/>
            <person name="Li M."/>
        </authorList>
    </citation>
    <scope>NUCLEOTIDE SEQUENCE</scope>
    <source>
        <strain evidence="7">SZUA-1501</strain>
    </source>
</reference>
<dbReference type="PROSITE" id="PS51192">
    <property type="entry name" value="HELICASE_ATP_BIND_1"/>
    <property type="match status" value="1"/>
</dbReference>
<dbReference type="InterPro" id="IPR011545">
    <property type="entry name" value="DEAD/DEAH_box_helicase_dom"/>
</dbReference>
<gene>
    <name evidence="7" type="ORF">EYH37_00440</name>
</gene>
<dbReference type="GO" id="GO:0003676">
    <property type="term" value="F:nucleic acid binding"/>
    <property type="evidence" value="ECO:0007669"/>
    <property type="project" value="InterPro"/>
</dbReference>
<evidence type="ECO:0000313" key="7">
    <source>
        <dbReference type="EMBL" id="HIP97827.1"/>
    </source>
</evidence>
<dbReference type="GO" id="GO:0004386">
    <property type="term" value="F:helicase activity"/>
    <property type="evidence" value="ECO:0007669"/>
    <property type="project" value="UniProtKB-KW"/>
</dbReference>
<feature type="domain" description="Helicase C-terminal" evidence="6">
    <location>
        <begin position="249"/>
        <end position="422"/>
    </location>
</feature>